<organism evidence="2 3">
    <name type="scientific">Oceanotoga teriensis</name>
    <dbReference type="NCBI Taxonomy" id="515440"/>
    <lineage>
        <taxon>Bacteria</taxon>
        <taxon>Thermotogati</taxon>
        <taxon>Thermotogota</taxon>
        <taxon>Thermotogae</taxon>
        <taxon>Petrotogales</taxon>
        <taxon>Petrotogaceae</taxon>
        <taxon>Oceanotoga</taxon>
    </lineage>
</organism>
<dbReference type="Gene3D" id="3.20.80.10">
    <property type="entry name" value="Regulatory factor, effector binding domain"/>
    <property type="match status" value="1"/>
</dbReference>
<evidence type="ECO:0000313" key="2">
    <source>
        <dbReference type="EMBL" id="PWJ95057.1"/>
    </source>
</evidence>
<accession>A0AA45C6Y5</accession>
<reference evidence="2 3" key="1">
    <citation type="submission" date="2018-05" db="EMBL/GenBank/DDBJ databases">
        <title>Genomic Encyclopedia of Type Strains, Phase IV (KMG-IV): sequencing the most valuable type-strain genomes for metagenomic binning, comparative biology and taxonomic classification.</title>
        <authorList>
            <person name="Goeker M."/>
        </authorList>
    </citation>
    <scope>NUCLEOTIDE SEQUENCE [LARGE SCALE GENOMIC DNA]</scope>
    <source>
        <strain evidence="2 3">DSM 24906</strain>
    </source>
</reference>
<protein>
    <submittedName>
        <fullName evidence="2">AraC family transcriptional regulator</fullName>
    </submittedName>
</protein>
<dbReference type="PANTHER" id="PTHR36444:SF2">
    <property type="entry name" value="TRANSCRIPTIONAL REGULATOR PROTEIN YOBU-RELATED"/>
    <property type="match status" value="1"/>
</dbReference>
<dbReference type="InterPro" id="IPR011256">
    <property type="entry name" value="Reg_factor_effector_dom_sf"/>
</dbReference>
<proteinExistence type="predicted"/>
<dbReference type="SUPFAM" id="SSF55136">
    <property type="entry name" value="Probable bacterial effector-binding domain"/>
    <property type="match status" value="1"/>
</dbReference>
<dbReference type="PANTHER" id="PTHR36444">
    <property type="entry name" value="TRANSCRIPTIONAL REGULATOR PROTEIN YOBU-RELATED"/>
    <property type="match status" value="1"/>
</dbReference>
<gene>
    <name evidence="2" type="ORF">C7380_10712</name>
</gene>
<evidence type="ECO:0000259" key="1">
    <source>
        <dbReference type="SMART" id="SM00871"/>
    </source>
</evidence>
<dbReference type="InterPro" id="IPR010499">
    <property type="entry name" value="AraC_E-bd"/>
</dbReference>
<dbReference type="InterPro" id="IPR053182">
    <property type="entry name" value="YobU-like_regulator"/>
</dbReference>
<sequence length="158" mass="18941">MIEVKKFETRKDIKVMGFNTKTDMQNASKDCGDIWHKFDEYWGKGYFKTKNEYYGISHDYDEKTGKFSYMAAVTLEDDEKPYEEMETLNIPQAYYAVFEHVGDVKTMSQTFNKIFQEWLPNSEYTYDPKGKDFELYNEDFKPHQKESKVYIYLPVIKK</sequence>
<name>A0AA45C6Y5_9BACT</name>
<dbReference type="EMBL" id="QGGI01000007">
    <property type="protein sequence ID" value="PWJ95057.1"/>
    <property type="molecule type" value="Genomic_DNA"/>
</dbReference>
<evidence type="ECO:0000313" key="3">
    <source>
        <dbReference type="Proteomes" id="UP000245921"/>
    </source>
</evidence>
<dbReference type="Proteomes" id="UP000245921">
    <property type="component" value="Unassembled WGS sequence"/>
</dbReference>
<dbReference type="Pfam" id="PF06445">
    <property type="entry name" value="GyrI-like"/>
    <property type="match status" value="1"/>
</dbReference>
<keyword evidence="3" id="KW-1185">Reference proteome</keyword>
<dbReference type="InterPro" id="IPR029442">
    <property type="entry name" value="GyrI-like"/>
</dbReference>
<dbReference type="RefSeq" id="WP_109604598.1">
    <property type="nucleotide sequence ID" value="NZ_JAMHJO010000002.1"/>
</dbReference>
<dbReference type="SMART" id="SM00871">
    <property type="entry name" value="AraC_E_bind"/>
    <property type="match status" value="1"/>
</dbReference>
<comment type="caution">
    <text evidence="2">The sequence shown here is derived from an EMBL/GenBank/DDBJ whole genome shotgun (WGS) entry which is preliminary data.</text>
</comment>
<dbReference type="AlphaFoldDB" id="A0AA45C6Y5"/>
<feature type="domain" description="AraC effector-binding" evidence="1">
    <location>
        <begin position="3"/>
        <end position="156"/>
    </location>
</feature>